<dbReference type="PATRIC" id="fig|1353533.3.peg.4292"/>
<evidence type="ECO:0000313" key="2">
    <source>
        <dbReference type="Proteomes" id="UP000017820"/>
    </source>
</evidence>
<protein>
    <submittedName>
        <fullName evidence="1">Uncharacterized protein</fullName>
    </submittedName>
</protein>
<reference evidence="1 2" key="1">
    <citation type="submission" date="2013-07" db="EMBL/GenBank/DDBJ databases">
        <title>Draft genome sequence of Pseudoalteromonas luteoviolacea 2ta16.</title>
        <authorList>
            <person name="Allen E.E."/>
            <person name="Azam F."/>
            <person name="Podell S."/>
        </authorList>
    </citation>
    <scope>NUCLEOTIDE SEQUENCE [LARGE SCALE GENOMIC DNA]</scope>
    <source>
        <strain evidence="1 2">2ta16</strain>
    </source>
</reference>
<comment type="caution">
    <text evidence="1">The sequence shown here is derived from an EMBL/GenBank/DDBJ whole genome shotgun (WGS) entry which is preliminary data.</text>
</comment>
<gene>
    <name evidence="1" type="ORF">PL2TA16_00336</name>
</gene>
<name>V4J8H2_PSEL2</name>
<organism evidence="1 2">
    <name type="scientific">Pseudoalteromonas luteoviolacea (strain 2ta16)</name>
    <dbReference type="NCBI Taxonomy" id="1353533"/>
    <lineage>
        <taxon>Bacteria</taxon>
        <taxon>Pseudomonadati</taxon>
        <taxon>Pseudomonadota</taxon>
        <taxon>Gammaproteobacteria</taxon>
        <taxon>Alteromonadales</taxon>
        <taxon>Pseudoalteromonadaceae</taxon>
        <taxon>Pseudoalteromonas</taxon>
    </lineage>
</organism>
<accession>V4J8H2</accession>
<proteinExistence type="predicted"/>
<dbReference type="GeneID" id="29919822"/>
<dbReference type="RefSeq" id="WP_023401139.1">
    <property type="nucleotide sequence ID" value="NZ_AUSV01000113.1"/>
</dbReference>
<evidence type="ECO:0000313" key="1">
    <source>
        <dbReference type="EMBL" id="ESP91537.1"/>
    </source>
</evidence>
<dbReference type="Proteomes" id="UP000017820">
    <property type="component" value="Unassembled WGS sequence"/>
</dbReference>
<dbReference type="AlphaFoldDB" id="V4J8H2"/>
<sequence length="132" mass="15247">MEELEINGVVPELSGRELKQLIVQEFWYEGVCEEEANVVYLNVGNTWYRLYFDCGIVFWRHDITDFENEHIIKFDETSYKFRDLGNELNIAGSQIISCETEAIENGSKVTFSLNGRSGIVFKCIGDDTSWET</sequence>
<dbReference type="EMBL" id="AUSV01000113">
    <property type="protein sequence ID" value="ESP91537.1"/>
    <property type="molecule type" value="Genomic_DNA"/>
</dbReference>